<dbReference type="Pfam" id="PF00067">
    <property type="entry name" value="p450"/>
    <property type="match status" value="1"/>
</dbReference>
<accession>A0A8B0MCV6</accession>
<comment type="similarity">
    <text evidence="4 14">Belongs to the cytochrome P450 family.</text>
</comment>
<keyword evidence="12" id="KW-0472">Membrane</keyword>
<protein>
    <submittedName>
        <fullName evidence="15">CYP3026A2</fullName>
    </submittedName>
</protein>
<keyword evidence="11 14" id="KW-0503">Monooxygenase</keyword>
<dbReference type="PRINTS" id="PR00463">
    <property type="entry name" value="EP450I"/>
</dbReference>
<dbReference type="AlphaFoldDB" id="A0A8B0MCV6"/>
<dbReference type="GO" id="GO:0004497">
    <property type="term" value="F:monooxygenase activity"/>
    <property type="evidence" value="ECO:0007669"/>
    <property type="project" value="UniProtKB-KW"/>
</dbReference>
<reference evidence="15" key="2">
    <citation type="journal article" name="Mar. Pollut. Bull.">
        <title>The genome of the European estuarine calanoid copepod Eurytemora affinis: Potential use in molecular ecotoxicology.</title>
        <authorList>
            <person name="Choi B.S."/>
            <person name="Kim D.H."/>
            <person name="Kim M.S."/>
            <person name="Park J.C."/>
            <person name="Lee Y.H."/>
            <person name="Kim H.J."/>
            <person name="Jeong C.B."/>
            <person name="Hagiwara A."/>
            <person name="Souissi S."/>
            <person name="Lee J.S."/>
        </authorList>
    </citation>
    <scope>NUCLEOTIDE SEQUENCE</scope>
</reference>
<dbReference type="InterPro" id="IPR001128">
    <property type="entry name" value="Cyt_P450"/>
</dbReference>
<proteinExistence type="evidence at transcript level"/>
<keyword evidence="10 13" id="KW-0408">Iron</keyword>
<keyword evidence="6 13" id="KW-0479">Metal-binding</keyword>
<dbReference type="CDD" id="cd11056">
    <property type="entry name" value="CYP6-like"/>
    <property type="match status" value="1"/>
</dbReference>
<evidence type="ECO:0000256" key="4">
    <source>
        <dbReference type="ARBA" id="ARBA00010617"/>
    </source>
</evidence>
<keyword evidence="9 14" id="KW-0560">Oxidoreductase</keyword>
<dbReference type="GO" id="GO:0020037">
    <property type="term" value="F:heme binding"/>
    <property type="evidence" value="ECO:0007669"/>
    <property type="project" value="InterPro"/>
</dbReference>
<dbReference type="PROSITE" id="PS00086">
    <property type="entry name" value="CYTOCHROME_P450"/>
    <property type="match status" value="1"/>
</dbReference>
<evidence type="ECO:0000256" key="8">
    <source>
        <dbReference type="ARBA" id="ARBA00022848"/>
    </source>
</evidence>
<dbReference type="InterPro" id="IPR050476">
    <property type="entry name" value="Insect_CytP450_Detox"/>
</dbReference>
<keyword evidence="7" id="KW-0256">Endoplasmic reticulum</keyword>
<evidence type="ECO:0000256" key="10">
    <source>
        <dbReference type="ARBA" id="ARBA00023004"/>
    </source>
</evidence>
<keyword evidence="8" id="KW-0492">Microsome</keyword>
<comment type="subcellular location">
    <subcellularLocation>
        <location evidence="3">Endoplasmic reticulum membrane</location>
        <topology evidence="3">Peripheral membrane protein</topology>
    </subcellularLocation>
    <subcellularLocation>
        <location evidence="2">Microsome membrane</location>
        <topology evidence="2">Peripheral membrane protein</topology>
    </subcellularLocation>
</comment>
<evidence type="ECO:0000256" key="1">
    <source>
        <dbReference type="ARBA" id="ARBA00001971"/>
    </source>
</evidence>
<evidence type="ECO:0000256" key="2">
    <source>
        <dbReference type="ARBA" id="ARBA00004174"/>
    </source>
</evidence>
<dbReference type="InterPro" id="IPR036396">
    <property type="entry name" value="Cyt_P450_sf"/>
</dbReference>
<dbReference type="PANTHER" id="PTHR24292:SF54">
    <property type="entry name" value="CYP9F3-RELATED"/>
    <property type="match status" value="1"/>
</dbReference>
<keyword evidence="5 13" id="KW-0349">Heme</keyword>
<evidence type="ECO:0000256" key="3">
    <source>
        <dbReference type="ARBA" id="ARBA00004406"/>
    </source>
</evidence>
<dbReference type="Gene3D" id="1.10.630.10">
    <property type="entry name" value="Cytochrome P450"/>
    <property type="match status" value="1"/>
</dbReference>
<evidence type="ECO:0000313" key="15">
    <source>
        <dbReference type="EMBL" id="QTW43656.1"/>
    </source>
</evidence>
<dbReference type="GO" id="GO:0005506">
    <property type="term" value="F:iron ion binding"/>
    <property type="evidence" value="ECO:0007669"/>
    <property type="project" value="InterPro"/>
</dbReference>
<dbReference type="GO" id="GO:0005789">
    <property type="term" value="C:endoplasmic reticulum membrane"/>
    <property type="evidence" value="ECO:0007669"/>
    <property type="project" value="UniProtKB-SubCell"/>
</dbReference>
<sequence>MLFEGILIVATVFLISYRYVTKNFDRWKNIGIPYMKGTFPYGSHIEILTQSKHINELFREGYEKYRDEDFHGMFLFGKPVLVVHNTEMLRHVMVKDFNYFVDRNDSNFTRLFDGGEYDQYWLKQLTSLNGDEWKDVRSTFSPIFTSGKMKSMLRFITEIAQSLKSEFKTHADSGRDFELREVFGKFSLDSLAYCAFGINPKSFEDEKTTFVKNAAKMFTINLLDNIKIFSRLLPYSAELQKMLNLSILKPKETKFFFDVIKKTIKHRRETGDRPNDLIDMMIDCMKPMSGTEKDSYSESHDQFEKDMKLEHKKISELDEDMVVSTAFILLVAGYDTTGMTLSYIGYFFSKHQDIQTRLQNEIDQAYEENEGKLPEYQIIQELPYLEMCIMESVRCMTPVGGMLRACTKDYRFPNSNVEVKVNDLILIPAYGIHKDERYYPNPEQFNPENFSKKAKQSRSPFTFLGFGQGPRACIGMRFALLETKVAVMEVLHNYSFIYSNKNPEVLQIDPQSQLGYIKGGLYAKIEHRN</sequence>
<name>A0A8B0MCV6_EURAF</name>
<dbReference type="OrthoDB" id="2789670at2759"/>
<dbReference type="InterPro" id="IPR002401">
    <property type="entry name" value="Cyt_P450_E_grp-I"/>
</dbReference>
<dbReference type="FunFam" id="1.10.630.10:FF:000042">
    <property type="entry name" value="Cytochrome P450"/>
    <property type="match status" value="1"/>
</dbReference>
<comment type="cofactor">
    <cofactor evidence="1 13">
        <name>heme</name>
        <dbReference type="ChEBI" id="CHEBI:30413"/>
    </cofactor>
</comment>
<dbReference type="EMBL" id="MW149356">
    <property type="protein sequence ID" value="QTW43656.1"/>
    <property type="molecule type" value="mRNA"/>
</dbReference>
<evidence type="ECO:0000256" key="14">
    <source>
        <dbReference type="RuleBase" id="RU000461"/>
    </source>
</evidence>
<evidence type="ECO:0000256" key="12">
    <source>
        <dbReference type="ARBA" id="ARBA00023136"/>
    </source>
</evidence>
<dbReference type="GO" id="GO:0016705">
    <property type="term" value="F:oxidoreductase activity, acting on paired donors, with incorporation or reduction of molecular oxygen"/>
    <property type="evidence" value="ECO:0007669"/>
    <property type="project" value="InterPro"/>
</dbReference>
<dbReference type="SUPFAM" id="SSF48264">
    <property type="entry name" value="Cytochrome P450"/>
    <property type="match status" value="1"/>
</dbReference>
<feature type="binding site" description="axial binding residue" evidence="13">
    <location>
        <position position="473"/>
    </location>
    <ligand>
        <name>heme</name>
        <dbReference type="ChEBI" id="CHEBI:30413"/>
    </ligand>
    <ligandPart>
        <name>Fe</name>
        <dbReference type="ChEBI" id="CHEBI:18248"/>
    </ligandPart>
</feature>
<dbReference type="PRINTS" id="PR00385">
    <property type="entry name" value="P450"/>
</dbReference>
<evidence type="ECO:0000256" key="6">
    <source>
        <dbReference type="ARBA" id="ARBA00022723"/>
    </source>
</evidence>
<evidence type="ECO:0000256" key="7">
    <source>
        <dbReference type="ARBA" id="ARBA00022824"/>
    </source>
</evidence>
<organism evidence="15">
    <name type="scientific">Eurytemora affinis</name>
    <name type="common">Copepod</name>
    <name type="synonym">Temora affinis</name>
    <dbReference type="NCBI Taxonomy" id="88015"/>
    <lineage>
        <taxon>Eukaryota</taxon>
        <taxon>Metazoa</taxon>
        <taxon>Ecdysozoa</taxon>
        <taxon>Arthropoda</taxon>
        <taxon>Crustacea</taxon>
        <taxon>Multicrustacea</taxon>
        <taxon>Hexanauplia</taxon>
        <taxon>Copepoda</taxon>
        <taxon>Calanoida</taxon>
        <taxon>Temoridae</taxon>
        <taxon>Eurytemora</taxon>
    </lineage>
</organism>
<evidence type="ECO:0000256" key="9">
    <source>
        <dbReference type="ARBA" id="ARBA00023002"/>
    </source>
</evidence>
<dbReference type="InterPro" id="IPR017972">
    <property type="entry name" value="Cyt_P450_CS"/>
</dbReference>
<evidence type="ECO:0000256" key="13">
    <source>
        <dbReference type="PIRSR" id="PIRSR602401-1"/>
    </source>
</evidence>
<dbReference type="PANTHER" id="PTHR24292">
    <property type="entry name" value="CYTOCHROME P450"/>
    <property type="match status" value="1"/>
</dbReference>
<evidence type="ECO:0000256" key="11">
    <source>
        <dbReference type="ARBA" id="ARBA00023033"/>
    </source>
</evidence>
<evidence type="ECO:0000256" key="5">
    <source>
        <dbReference type="ARBA" id="ARBA00022617"/>
    </source>
</evidence>
<reference evidence="15" key="1">
    <citation type="submission" date="2020-10" db="EMBL/GenBank/DDBJ databases">
        <authorList>
            <person name="Kim D.-H."/>
        </authorList>
    </citation>
    <scope>NUCLEOTIDE SEQUENCE</scope>
</reference>